<sequence>MISNSFKAERIAIFSGNHFNLRQLAIRNELSLGAISPSFGKDTKLPQLRIDKDVSSSRDFPSDTEIASNFVGFHSIVFNTTKEVLSIINNIQKIVQPLLHSRVFDSLVFHLKANCSKSVEGPLTLAVGHFTTSAHKALVFLAFASPFTVEKSSNFVSGFLFSNLPRLSPNSFHPQVSFSSEKTLCIPKCFHEAAVSVIPEHPLKSNSRLSSFLLNLIHNIHNPIRGTNGDCNLKTCTSSSLANSHRSTILRQC</sequence>
<proteinExistence type="predicted"/>
<keyword evidence="2" id="KW-1185">Reference proteome</keyword>
<evidence type="ECO:0000313" key="1">
    <source>
        <dbReference type="EMBL" id="KAF4371513.1"/>
    </source>
</evidence>
<protein>
    <submittedName>
        <fullName evidence="1">Uncharacterized protein</fullName>
    </submittedName>
</protein>
<dbReference type="AlphaFoldDB" id="A0A7J6FLC1"/>
<reference evidence="1 2" key="1">
    <citation type="journal article" date="2020" name="bioRxiv">
        <title>Sequence and annotation of 42 cannabis genomes reveals extensive copy number variation in cannabinoid synthesis and pathogen resistance genes.</title>
        <authorList>
            <person name="Mckernan K.J."/>
            <person name="Helbert Y."/>
            <person name="Kane L.T."/>
            <person name="Ebling H."/>
            <person name="Zhang L."/>
            <person name="Liu B."/>
            <person name="Eaton Z."/>
            <person name="Mclaughlin S."/>
            <person name="Kingan S."/>
            <person name="Baybayan P."/>
            <person name="Concepcion G."/>
            <person name="Jordan M."/>
            <person name="Riva A."/>
            <person name="Barbazuk W."/>
            <person name="Harkins T."/>
        </authorList>
    </citation>
    <scope>NUCLEOTIDE SEQUENCE [LARGE SCALE GENOMIC DNA]</scope>
    <source>
        <strain evidence="2">cv. Jamaican Lion 4</strain>
        <tissue evidence="1">Leaf</tissue>
    </source>
</reference>
<organism evidence="1 2">
    <name type="scientific">Cannabis sativa</name>
    <name type="common">Hemp</name>
    <name type="synonym">Marijuana</name>
    <dbReference type="NCBI Taxonomy" id="3483"/>
    <lineage>
        <taxon>Eukaryota</taxon>
        <taxon>Viridiplantae</taxon>
        <taxon>Streptophyta</taxon>
        <taxon>Embryophyta</taxon>
        <taxon>Tracheophyta</taxon>
        <taxon>Spermatophyta</taxon>
        <taxon>Magnoliopsida</taxon>
        <taxon>eudicotyledons</taxon>
        <taxon>Gunneridae</taxon>
        <taxon>Pentapetalae</taxon>
        <taxon>rosids</taxon>
        <taxon>fabids</taxon>
        <taxon>Rosales</taxon>
        <taxon>Cannabaceae</taxon>
        <taxon>Cannabis</taxon>
    </lineage>
</organism>
<dbReference type="EMBL" id="JAATIQ010000195">
    <property type="protein sequence ID" value="KAF4371513.1"/>
    <property type="molecule type" value="Genomic_DNA"/>
</dbReference>
<comment type="caution">
    <text evidence="1">The sequence shown here is derived from an EMBL/GenBank/DDBJ whole genome shotgun (WGS) entry which is preliminary data.</text>
</comment>
<name>A0A7J6FLC1_CANSA</name>
<dbReference type="Proteomes" id="UP000583929">
    <property type="component" value="Unassembled WGS sequence"/>
</dbReference>
<gene>
    <name evidence="1" type="ORF">G4B88_008228</name>
</gene>
<accession>A0A7J6FLC1</accession>
<evidence type="ECO:0000313" key="2">
    <source>
        <dbReference type="Proteomes" id="UP000583929"/>
    </source>
</evidence>